<evidence type="ECO:0000313" key="3">
    <source>
        <dbReference type="EMBL" id="BCJ44176.1"/>
    </source>
</evidence>
<dbReference type="GO" id="GO:0008168">
    <property type="term" value="F:methyltransferase activity"/>
    <property type="evidence" value="ECO:0007669"/>
    <property type="project" value="UniProtKB-KW"/>
</dbReference>
<dbReference type="SUPFAM" id="SSF53335">
    <property type="entry name" value="S-adenosyl-L-methionine-dependent methyltransferases"/>
    <property type="match status" value="1"/>
</dbReference>
<sequence>MPPSSGTPSGQPPSGTPGTPPVHAEGHWARYNAGQGDREPRETLRRALDLAGRETGRTAVDLGCGAGRETRALLDGGWRVHAYDSEPTMLSATDRTHPALTAHLLGFEQITELPPADLVYAGYALPYQSRASFDRLWTLIRAALRPGGLVAVDLFGVHDAWAGTPGMTFLTAAEATALATGLTVEHWHEEDEVGPAFGGPKHWHVFELIARV</sequence>
<dbReference type="InterPro" id="IPR041698">
    <property type="entry name" value="Methyltransf_25"/>
</dbReference>
<dbReference type="EMBL" id="AP023356">
    <property type="protein sequence ID" value="BCJ44176.1"/>
    <property type="molecule type" value="Genomic_DNA"/>
</dbReference>
<organism evidence="3 4">
    <name type="scientific">Actinoplanes ianthinogenes</name>
    <dbReference type="NCBI Taxonomy" id="122358"/>
    <lineage>
        <taxon>Bacteria</taxon>
        <taxon>Bacillati</taxon>
        <taxon>Actinomycetota</taxon>
        <taxon>Actinomycetes</taxon>
        <taxon>Micromonosporales</taxon>
        <taxon>Micromonosporaceae</taxon>
        <taxon>Actinoplanes</taxon>
    </lineage>
</organism>
<reference evidence="3 4" key="1">
    <citation type="submission" date="2020-08" db="EMBL/GenBank/DDBJ databases">
        <title>Whole genome shotgun sequence of Actinoplanes ianthinogenes NBRC 13996.</title>
        <authorList>
            <person name="Komaki H."/>
            <person name="Tamura T."/>
        </authorList>
    </citation>
    <scope>NUCLEOTIDE SEQUENCE [LARGE SCALE GENOMIC DNA]</scope>
    <source>
        <strain evidence="3 4">NBRC 13996</strain>
    </source>
</reference>
<dbReference type="InterPro" id="IPR029063">
    <property type="entry name" value="SAM-dependent_MTases_sf"/>
</dbReference>
<evidence type="ECO:0000256" key="1">
    <source>
        <dbReference type="SAM" id="MobiDB-lite"/>
    </source>
</evidence>
<evidence type="ECO:0000313" key="4">
    <source>
        <dbReference type="Proteomes" id="UP000676967"/>
    </source>
</evidence>
<proteinExistence type="predicted"/>
<keyword evidence="3" id="KW-0808">Transferase</keyword>
<keyword evidence="3" id="KW-0489">Methyltransferase</keyword>
<dbReference type="CDD" id="cd02440">
    <property type="entry name" value="AdoMet_MTases"/>
    <property type="match status" value="1"/>
</dbReference>
<accession>A0ABM7LY24</accession>
<feature type="domain" description="Methyltransferase" evidence="2">
    <location>
        <begin position="60"/>
        <end position="148"/>
    </location>
</feature>
<evidence type="ECO:0000259" key="2">
    <source>
        <dbReference type="Pfam" id="PF13649"/>
    </source>
</evidence>
<gene>
    <name evidence="3" type="ORF">Aiant_48330</name>
</gene>
<keyword evidence="4" id="KW-1185">Reference proteome</keyword>
<dbReference type="Gene3D" id="3.40.50.150">
    <property type="entry name" value="Vaccinia Virus protein VP39"/>
    <property type="match status" value="1"/>
</dbReference>
<dbReference type="Proteomes" id="UP000676967">
    <property type="component" value="Chromosome"/>
</dbReference>
<protein>
    <submittedName>
        <fullName evidence="3">Methyltransferase</fullName>
    </submittedName>
</protein>
<name>A0ABM7LY24_9ACTN</name>
<dbReference type="GO" id="GO:0032259">
    <property type="term" value="P:methylation"/>
    <property type="evidence" value="ECO:0007669"/>
    <property type="project" value="UniProtKB-KW"/>
</dbReference>
<dbReference type="RefSeq" id="WP_189329097.1">
    <property type="nucleotide sequence ID" value="NZ_AP023356.1"/>
</dbReference>
<dbReference type="Pfam" id="PF13649">
    <property type="entry name" value="Methyltransf_25"/>
    <property type="match status" value="1"/>
</dbReference>
<feature type="region of interest" description="Disordered" evidence="1">
    <location>
        <begin position="1"/>
        <end position="41"/>
    </location>
</feature>
<feature type="compositionally biased region" description="Pro residues" evidence="1">
    <location>
        <begin position="1"/>
        <end position="20"/>
    </location>
</feature>